<keyword evidence="1" id="KW-1133">Transmembrane helix</keyword>
<dbReference type="EMBL" id="CAJNOR010001254">
    <property type="protein sequence ID" value="CAF1107604.1"/>
    <property type="molecule type" value="Genomic_DNA"/>
</dbReference>
<feature type="transmembrane region" description="Helical" evidence="1">
    <location>
        <begin position="35"/>
        <end position="56"/>
    </location>
</feature>
<gene>
    <name evidence="2" type="ORF">EDS130_LOCUS5263</name>
    <name evidence="3" type="ORF">XAT740_LOCUS18693</name>
</gene>
<dbReference type="EMBL" id="CAJNOJ010000014">
    <property type="protein sequence ID" value="CAF0809271.1"/>
    <property type="molecule type" value="Genomic_DNA"/>
</dbReference>
<accession>A0A813TDH3</accession>
<dbReference type="Proteomes" id="UP000663828">
    <property type="component" value="Unassembled WGS sequence"/>
</dbReference>
<keyword evidence="4" id="KW-1185">Reference proteome</keyword>
<keyword evidence="1" id="KW-0472">Membrane</keyword>
<sequence>MMNSTVVTMYHHYESVDDPTAVSEIEPHDYDSSGATLFLIVVIFWYALSIVCMQVMQIRGRADTIEDCTTRRAKLFLQTLRDQTQTKEILEELVDKEKRERLWNIYFEKTDYNKEKLKRAERHRTRNIRKQLATIKRNRLIMNETMLTPVVNERVHRTSITSQSTLIPHLSAIENQPRDRRRSSLDQQIIERWKSLVEQSNPHEQLPWPFRKHLICRHFRRYCKNSSDECAQNSTRSTNARTGHEDFRQMNDDQCHLLAPDPYNHSRYSNFSSNEPNSPSKSCVTSFQTRVSYHSQSNIQKLPIITIKPDHEIVHLYHDESRC</sequence>
<dbReference type="AlphaFoldDB" id="A0A813TDH3"/>
<comment type="caution">
    <text evidence="2">The sequence shown here is derived from an EMBL/GenBank/DDBJ whole genome shotgun (WGS) entry which is preliminary data.</text>
</comment>
<evidence type="ECO:0000313" key="5">
    <source>
        <dbReference type="Proteomes" id="UP000663852"/>
    </source>
</evidence>
<name>A0A813TDH3_ADIRI</name>
<keyword evidence="1" id="KW-0812">Transmembrane</keyword>
<proteinExistence type="predicted"/>
<dbReference type="OrthoDB" id="9986384at2759"/>
<organism evidence="2 5">
    <name type="scientific">Adineta ricciae</name>
    <name type="common">Rotifer</name>
    <dbReference type="NCBI Taxonomy" id="249248"/>
    <lineage>
        <taxon>Eukaryota</taxon>
        <taxon>Metazoa</taxon>
        <taxon>Spiralia</taxon>
        <taxon>Gnathifera</taxon>
        <taxon>Rotifera</taxon>
        <taxon>Eurotatoria</taxon>
        <taxon>Bdelloidea</taxon>
        <taxon>Adinetida</taxon>
        <taxon>Adinetidae</taxon>
        <taxon>Adineta</taxon>
    </lineage>
</organism>
<evidence type="ECO:0000256" key="1">
    <source>
        <dbReference type="SAM" id="Phobius"/>
    </source>
</evidence>
<protein>
    <submittedName>
        <fullName evidence="2">Uncharacterized protein</fullName>
    </submittedName>
</protein>
<dbReference type="Proteomes" id="UP000663852">
    <property type="component" value="Unassembled WGS sequence"/>
</dbReference>
<evidence type="ECO:0000313" key="4">
    <source>
        <dbReference type="Proteomes" id="UP000663828"/>
    </source>
</evidence>
<evidence type="ECO:0000313" key="3">
    <source>
        <dbReference type="EMBL" id="CAF1107604.1"/>
    </source>
</evidence>
<reference evidence="2" key="1">
    <citation type="submission" date="2021-02" db="EMBL/GenBank/DDBJ databases">
        <authorList>
            <person name="Nowell W R."/>
        </authorList>
    </citation>
    <scope>NUCLEOTIDE SEQUENCE</scope>
</reference>
<evidence type="ECO:0000313" key="2">
    <source>
        <dbReference type="EMBL" id="CAF0809271.1"/>
    </source>
</evidence>